<dbReference type="Gene3D" id="1.10.287.1490">
    <property type="match status" value="1"/>
</dbReference>
<organism evidence="2 3">
    <name type="scientific">Hondaea fermentalgiana</name>
    <dbReference type="NCBI Taxonomy" id="2315210"/>
    <lineage>
        <taxon>Eukaryota</taxon>
        <taxon>Sar</taxon>
        <taxon>Stramenopiles</taxon>
        <taxon>Bigyra</taxon>
        <taxon>Labyrinthulomycetes</taxon>
        <taxon>Thraustochytrida</taxon>
        <taxon>Thraustochytriidae</taxon>
        <taxon>Hondaea</taxon>
    </lineage>
</organism>
<dbReference type="AlphaFoldDB" id="A0A2R5GDS9"/>
<proteinExistence type="predicted"/>
<feature type="compositionally biased region" description="Low complexity" evidence="1">
    <location>
        <begin position="1"/>
        <end position="28"/>
    </location>
</feature>
<evidence type="ECO:0000256" key="1">
    <source>
        <dbReference type="SAM" id="MobiDB-lite"/>
    </source>
</evidence>
<reference evidence="2 3" key="1">
    <citation type="submission" date="2017-12" db="EMBL/GenBank/DDBJ databases">
        <title>Sequencing, de novo assembly and annotation of complete genome of a new Thraustochytrid species, strain FCC1311.</title>
        <authorList>
            <person name="Sedici K."/>
            <person name="Godart F."/>
            <person name="Aiese Cigliano R."/>
            <person name="Sanseverino W."/>
            <person name="Barakat M."/>
            <person name="Ortet P."/>
            <person name="Marechal E."/>
            <person name="Cagnac O."/>
            <person name="Amato A."/>
        </authorList>
    </citation>
    <scope>NUCLEOTIDE SEQUENCE [LARGE SCALE GENOMIC DNA]</scope>
</reference>
<keyword evidence="3" id="KW-1185">Reference proteome</keyword>
<accession>A0A2R5GDS9</accession>
<dbReference type="InParanoid" id="A0A2R5GDS9"/>
<feature type="non-terminal residue" evidence="2">
    <location>
        <position position="319"/>
    </location>
</feature>
<feature type="compositionally biased region" description="Polar residues" evidence="1">
    <location>
        <begin position="210"/>
        <end position="224"/>
    </location>
</feature>
<evidence type="ECO:0000313" key="3">
    <source>
        <dbReference type="Proteomes" id="UP000241890"/>
    </source>
</evidence>
<comment type="caution">
    <text evidence="2">The sequence shown here is derived from an EMBL/GenBank/DDBJ whole genome shotgun (WGS) entry which is preliminary data.</text>
</comment>
<dbReference type="Proteomes" id="UP000241890">
    <property type="component" value="Unassembled WGS sequence"/>
</dbReference>
<feature type="compositionally biased region" description="Basic and acidic residues" evidence="1">
    <location>
        <begin position="185"/>
        <end position="205"/>
    </location>
</feature>
<protein>
    <submittedName>
        <fullName evidence="2">Uncharacterized protein</fullName>
    </submittedName>
</protein>
<gene>
    <name evidence="2" type="ORF">FCC1311_041012</name>
</gene>
<name>A0A2R5GDS9_9STRA</name>
<feature type="region of interest" description="Disordered" evidence="1">
    <location>
        <begin position="1"/>
        <end position="101"/>
    </location>
</feature>
<feature type="region of interest" description="Disordered" evidence="1">
    <location>
        <begin position="185"/>
        <end position="253"/>
    </location>
</feature>
<evidence type="ECO:0000313" key="2">
    <source>
        <dbReference type="EMBL" id="GBG27878.1"/>
    </source>
</evidence>
<feature type="compositionally biased region" description="Basic and acidic residues" evidence="1">
    <location>
        <begin position="50"/>
        <end position="72"/>
    </location>
</feature>
<dbReference type="EMBL" id="BEYU01000037">
    <property type="protein sequence ID" value="GBG27878.1"/>
    <property type="molecule type" value="Genomic_DNA"/>
</dbReference>
<sequence>MASTEQGGASAAADELAAVAAEAAEQQGSPRRKHRDSVGALPPFESEEDREAHESMMYEDLKSKTQRGDLKKAQAGFSPVPASPTGAASEESDVLSTDSDEKDKLMAQIEARTGEVKSLREQVQRLKHEIDVISVDKRDLELRVASEKLKQEAAQDDIKTTVGQWQSEEIELKKELEKLQRELELSQKEWETERSKYEATERQLREQLGGLSSNPSEQGPSSTVEQDDQGGAAGSEQSLSEREKDLQNQIDALVKELRDAKEALQKHAEESDAKVNELQKDRDELYATLEEKEATIFETNKEMEQLRMKSLKVDTGKKK</sequence>